<feature type="compositionally biased region" description="Polar residues" evidence="1">
    <location>
        <begin position="1"/>
        <end position="14"/>
    </location>
</feature>
<feature type="compositionally biased region" description="Low complexity" evidence="1">
    <location>
        <begin position="553"/>
        <end position="565"/>
    </location>
</feature>
<dbReference type="EMBL" id="CP086355">
    <property type="protein sequence ID" value="UNI16673.1"/>
    <property type="molecule type" value="Genomic_DNA"/>
</dbReference>
<reference evidence="2" key="1">
    <citation type="submission" date="2021-11" db="EMBL/GenBank/DDBJ databases">
        <title>Purpureocillium_takamizusanense_genome.</title>
        <authorList>
            <person name="Nguyen N.-H."/>
        </authorList>
    </citation>
    <scope>NUCLEOTIDE SEQUENCE</scope>
    <source>
        <strain evidence="2">PT3</strain>
    </source>
</reference>
<name>A0A9Q8QAU8_9HYPO</name>
<organism evidence="2 3">
    <name type="scientific">Purpureocillium takamizusanense</name>
    <dbReference type="NCBI Taxonomy" id="2060973"/>
    <lineage>
        <taxon>Eukaryota</taxon>
        <taxon>Fungi</taxon>
        <taxon>Dikarya</taxon>
        <taxon>Ascomycota</taxon>
        <taxon>Pezizomycotina</taxon>
        <taxon>Sordariomycetes</taxon>
        <taxon>Hypocreomycetidae</taxon>
        <taxon>Hypocreales</taxon>
        <taxon>Ophiocordycipitaceae</taxon>
        <taxon>Purpureocillium</taxon>
    </lineage>
</organism>
<feature type="region of interest" description="Disordered" evidence="1">
    <location>
        <begin position="117"/>
        <end position="153"/>
    </location>
</feature>
<accession>A0A9Q8QAU8</accession>
<dbReference type="OrthoDB" id="4923327at2759"/>
<dbReference type="AlphaFoldDB" id="A0A9Q8QAU8"/>
<feature type="region of interest" description="Disordered" evidence="1">
    <location>
        <begin position="477"/>
        <end position="505"/>
    </location>
</feature>
<proteinExistence type="predicted"/>
<protein>
    <submittedName>
        <fullName evidence="2">Uncharacterized protein</fullName>
    </submittedName>
</protein>
<feature type="compositionally biased region" description="Polar residues" evidence="1">
    <location>
        <begin position="525"/>
        <end position="546"/>
    </location>
</feature>
<evidence type="ECO:0000256" key="1">
    <source>
        <dbReference type="SAM" id="MobiDB-lite"/>
    </source>
</evidence>
<dbReference type="Proteomes" id="UP000829364">
    <property type="component" value="Chromosome 2"/>
</dbReference>
<evidence type="ECO:0000313" key="3">
    <source>
        <dbReference type="Proteomes" id="UP000829364"/>
    </source>
</evidence>
<keyword evidence="3" id="KW-1185">Reference proteome</keyword>
<sequence>MAQINPTSARNSPMASACKRKRLTDLPTEASPPAKRCKFTRRHRATPFAPSFWDNLSKVSLTSLALREVDRRNEARQYLPIPAASGDVVSKDIARFARHGGPDLRNLRGFQASQTIAAMSSTSSSTNPRSRRTQSTGATSVTSRSRKSSAYDKNFEAHLADNGVYMNSRRSKPNNVKDIQRELAKERASLSPSKFSDGAFETFQRQNDDAVFESDVMATLVPRLCGTSGIHSKQNVLFTELKPIMDNSAVKPKPDFFDGARLEDLNKQLREDEVIRSTAVPSKHPRVPVVPNFFLEAKGPDGNAAVAQRQACYNGAYGAKAVRRLQNYGQTEPVYDSSAYTISSTYHAGTGTLQLYSHHITAPSAAEERPEYHMTQLKAYALTSDRETFVAGATAFRNARELAKRYRDTFIQTANMRTAPASTMDPAGVIVSCEETSTFAQHEIFESEDPSEYGAWQDADNALQELIAEGEAEATVMSRSLPAEEDSQYLSQESGPLENDDPSLSFASSFTSFDIEALRSKRPRQSLSPPTKTKRTFPSTMGQDANSDPVKPSPGSTTSTSSSSGKRQGERRRLR</sequence>
<feature type="region of interest" description="Disordered" evidence="1">
    <location>
        <begin position="1"/>
        <end position="33"/>
    </location>
</feature>
<feature type="compositionally biased region" description="Low complexity" evidence="1">
    <location>
        <begin position="117"/>
        <end position="136"/>
    </location>
</feature>
<dbReference type="RefSeq" id="XP_047840154.1">
    <property type="nucleotide sequence ID" value="XM_047984180.1"/>
</dbReference>
<gene>
    <name evidence="2" type="ORF">JDV02_003088</name>
</gene>
<dbReference type="GeneID" id="72065048"/>
<feature type="region of interest" description="Disordered" evidence="1">
    <location>
        <begin position="517"/>
        <end position="575"/>
    </location>
</feature>
<evidence type="ECO:0000313" key="2">
    <source>
        <dbReference type="EMBL" id="UNI16673.1"/>
    </source>
</evidence>